<evidence type="ECO:0000256" key="2">
    <source>
        <dbReference type="SAM" id="Phobius"/>
    </source>
</evidence>
<comment type="caution">
    <text evidence="3">The sequence shown here is derived from an EMBL/GenBank/DDBJ whole genome shotgun (WGS) entry which is preliminary data.</text>
</comment>
<dbReference type="Proteomes" id="UP001215280">
    <property type="component" value="Unassembled WGS sequence"/>
</dbReference>
<keyword evidence="2" id="KW-0812">Transmembrane</keyword>
<sequence length="81" mass="8868">MLANEALPHEHAMPLASPPLDPDPPLTHRPPVLHLQCYPKHACMVGITLAPVICVLSVVIQTAVLLLASRFVAWQTQQFVL</sequence>
<accession>A0AAD7NDT7</accession>
<proteinExistence type="predicted"/>
<dbReference type="AlphaFoldDB" id="A0AAD7NDT7"/>
<protein>
    <submittedName>
        <fullName evidence="3">Uncharacterized protein</fullName>
    </submittedName>
</protein>
<name>A0AAD7NDT7_9AGAR</name>
<gene>
    <name evidence="3" type="ORF">DFH07DRAFT_959184</name>
</gene>
<evidence type="ECO:0000313" key="3">
    <source>
        <dbReference type="EMBL" id="KAJ7756052.1"/>
    </source>
</evidence>
<keyword evidence="2" id="KW-1133">Transmembrane helix</keyword>
<feature type="region of interest" description="Disordered" evidence="1">
    <location>
        <begin position="1"/>
        <end position="25"/>
    </location>
</feature>
<organism evidence="3 4">
    <name type="scientific">Mycena maculata</name>
    <dbReference type="NCBI Taxonomy" id="230809"/>
    <lineage>
        <taxon>Eukaryota</taxon>
        <taxon>Fungi</taxon>
        <taxon>Dikarya</taxon>
        <taxon>Basidiomycota</taxon>
        <taxon>Agaricomycotina</taxon>
        <taxon>Agaricomycetes</taxon>
        <taxon>Agaricomycetidae</taxon>
        <taxon>Agaricales</taxon>
        <taxon>Marasmiineae</taxon>
        <taxon>Mycenaceae</taxon>
        <taxon>Mycena</taxon>
    </lineage>
</organism>
<evidence type="ECO:0000256" key="1">
    <source>
        <dbReference type="SAM" id="MobiDB-lite"/>
    </source>
</evidence>
<keyword evidence="4" id="KW-1185">Reference proteome</keyword>
<feature type="compositionally biased region" description="Pro residues" evidence="1">
    <location>
        <begin position="16"/>
        <end position="25"/>
    </location>
</feature>
<dbReference type="EMBL" id="JARJLG010000062">
    <property type="protein sequence ID" value="KAJ7756052.1"/>
    <property type="molecule type" value="Genomic_DNA"/>
</dbReference>
<reference evidence="3" key="1">
    <citation type="submission" date="2023-03" db="EMBL/GenBank/DDBJ databases">
        <title>Massive genome expansion in bonnet fungi (Mycena s.s.) driven by repeated elements and novel gene families across ecological guilds.</title>
        <authorList>
            <consortium name="Lawrence Berkeley National Laboratory"/>
            <person name="Harder C.B."/>
            <person name="Miyauchi S."/>
            <person name="Viragh M."/>
            <person name="Kuo A."/>
            <person name="Thoen E."/>
            <person name="Andreopoulos B."/>
            <person name="Lu D."/>
            <person name="Skrede I."/>
            <person name="Drula E."/>
            <person name="Henrissat B."/>
            <person name="Morin E."/>
            <person name="Kohler A."/>
            <person name="Barry K."/>
            <person name="LaButti K."/>
            <person name="Morin E."/>
            <person name="Salamov A."/>
            <person name="Lipzen A."/>
            <person name="Mereny Z."/>
            <person name="Hegedus B."/>
            <person name="Baldrian P."/>
            <person name="Stursova M."/>
            <person name="Weitz H."/>
            <person name="Taylor A."/>
            <person name="Grigoriev I.V."/>
            <person name="Nagy L.G."/>
            <person name="Martin F."/>
            <person name="Kauserud H."/>
        </authorList>
    </citation>
    <scope>NUCLEOTIDE SEQUENCE</scope>
    <source>
        <strain evidence="3">CBHHK188m</strain>
    </source>
</reference>
<keyword evidence="2" id="KW-0472">Membrane</keyword>
<evidence type="ECO:0000313" key="4">
    <source>
        <dbReference type="Proteomes" id="UP001215280"/>
    </source>
</evidence>
<feature type="transmembrane region" description="Helical" evidence="2">
    <location>
        <begin position="44"/>
        <end position="68"/>
    </location>
</feature>